<accession>A0A0F9B946</accession>
<feature type="non-terminal residue" evidence="1">
    <location>
        <position position="109"/>
    </location>
</feature>
<dbReference type="AlphaFoldDB" id="A0A0F9B946"/>
<reference evidence="1" key="1">
    <citation type="journal article" date="2015" name="Nature">
        <title>Complex archaea that bridge the gap between prokaryotes and eukaryotes.</title>
        <authorList>
            <person name="Spang A."/>
            <person name="Saw J.H."/>
            <person name="Jorgensen S.L."/>
            <person name="Zaremba-Niedzwiedzka K."/>
            <person name="Martijn J."/>
            <person name="Lind A.E."/>
            <person name="van Eijk R."/>
            <person name="Schleper C."/>
            <person name="Guy L."/>
            <person name="Ettema T.J."/>
        </authorList>
    </citation>
    <scope>NUCLEOTIDE SEQUENCE</scope>
</reference>
<comment type="caution">
    <text evidence="1">The sequence shown here is derived from an EMBL/GenBank/DDBJ whole genome shotgun (WGS) entry which is preliminary data.</text>
</comment>
<dbReference type="EMBL" id="LAZR01042116">
    <property type="protein sequence ID" value="KKL10302.1"/>
    <property type="molecule type" value="Genomic_DNA"/>
</dbReference>
<name>A0A0F9B946_9ZZZZ</name>
<evidence type="ECO:0000313" key="1">
    <source>
        <dbReference type="EMBL" id="KKL10302.1"/>
    </source>
</evidence>
<protein>
    <submittedName>
        <fullName evidence="1">Uncharacterized protein</fullName>
    </submittedName>
</protein>
<sequence>MKMPSAATIAKRFVKYAPQRSDRFEEGVRNPSKDWAKETLAAEGNYEEGIKRAMQRKAFGKGVTKAGTAKQQTKSITKGIPRWSGGIAEAGPDMEAAMTPVVAVLERLK</sequence>
<organism evidence="1">
    <name type="scientific">marine sediment metagenome</name>
    <dbReference type="NCBI Taxonomy" id="412755"/>
    <lineage>
        <taxon>unclassified sequences</taxon>
        <taxon>metagenomes</taxon>
        <taxon>ecological metagenomes</taxon>
    </lineage>
</organism>
<proteinExistence type="predicted"/>
<gene>
    <name evidence="1" type="ORF">LCGC14_2557210</name>
</gene>